<reference evidence="1" key="3">
    <citation type="journal article" name="MicrobiologyOpen">
        <title>Whole-genome comparison between the type strain of Halobacterium salinarum (DSM 3754(T)) and the laboratory strains R1 and NRC-1.</title>
        <authorList>
            <person name="Pfeiffer F."/>
            <person name="Losensky G."/>
            <person name="Marchfelder A."/>
            <person name="Habermann B."/>
            <person name="Dyall-Smith M."/>
        </authorList>
    </citation>
    <scope>NUCLEOTIDE SEQUENCE</scope>
    <source>
        <strain evidence="1">91-R6</strain>
    </source>
</reference>
<evidence type="ECO:0000313" key="4">
    <source>
        <dbReference type="Proteomes" id="UP000323075"/>
    </source>
</evidence>
<dbReference type="Proteomes" id="UP000323075">
    <property type="component" value="Unassembled WGS sequence"/>
</dbReference>
<organism evidence="1 3">
    <name type="scientific">Halobacterium salinarum (strain ATCC 33171 / DSM 3754 / JCM 8978 / NBRC 102687 / NCIMB 764 / 91-R6)</name>
    <dbReference type="NCBI Taxonomy" id="2597657"/>
    <lineage>
        <taxon>Archaea</taxon>
        <taxon>Methanobacteriati</taxon>
        <taxon>Methanobacteriota</taxon>
        <taxon>Stenosarchaea group</taxon>
        <taxon>Halobacteria</taxon>
        <taxon>Halobacteriales</taxon>
        <taxon>Halobacteriaceae</taxon>
        <taxon>Halobacterium</taxon>
    </lineage>
</organism>
<dbReference type="NCBIfam" id="NF045545">
    <property type="entry name" value="HAH_0734_fam"/>
    <property type="match status" value="1"/>
</dbReference>
<name>A0A4D6GRS0_HALS9</name>
<proteinExistence type="predicted"/>
<dbReference type="Proteomes" id="UP000296216">
    <property type="component" value="Chromosome"/>
</dbReference>
<dbReference type="InterPro" id="IPR054623">
    <property type="entry name" value="HAH_0734-like"/>
</dbReference>
<gene>
    <name evidence="2" type="ORF">APQ99_01240</name>
    <name evidence="1" type="ORF">HBSAL_03130</name>
</gene>
<dbReference type="Pfam" id="PF23384">
    <property type="entry name" value="DUF7098"/>
    <property type="match status" value="1"/>
</dbReference>
<evidence type="ECO:0000313" key="1">
    <source>
        <dbReference type="EMBL" id="QCC44353.1"/>
    </source>
</evidence>
<protein>
    <submittedName>
        <fullName evidence="1">Uncharacterized protein</fullName>
    </submittedName>
</protein>
<evidence type="ECO:0000313" key="2">
    <source>
        <dbReference type="EMBL" id="TYO76600.1"/>
    </source>
</evidence>
<dbReference type="AlphaFoldDB" id="A0A4D6GRS0"/>
<dbReference type="GeneID" id="68693448"/>
<reference evidence="2 4" key="2">
    <citation type="submission" date="2019-07" db="EMBL/GenBank/DDBJ databases">
        <title>Genomic Encyclopedia of Archaeal and Bacterial Type Strains, Phase II (KMG-II): from individual species to whole genera.</title>
        <authorList>
            <person name="Goeker M."/>
        </authorList>
    </citation>
    <scope>NUCLEOTIDE SEQUENCE [LARGE SCALE GENOMIC DNA]</scope>
    <source>
        <strain evidence="2 4">DSM 3754</strain>
    </source>
</reference>
<reference evidence="1 3" key="1">
    <citation type="journal article" date="2019" name="Microbiol. Resour. Announc.">
        <title>The Genome Sequence of the Halobacterium salinarum Type Strain Is Closely Related to That of Laboratory Strains NRC-1 and R1.</title>
        <authorList>
            <person name="Pfeiffer F."/>
            <person name="Marchfelder A."/>
            <person name="Habermann B."/>
            <person name="Dyall-Smith M.L."/>
        </authorList>
    </citation>
    <scope>NUCLEOTIDE SEQUENCE [LARGE SCALE GENOMIC DNA]</scope>
    <source>
        <strain evidence="1">91-R6</strain>
        <strain evidence="3">ATCC 33171 / DSM 3754 / JCM 8978 / NBRC 102687 / NCIMB 764 / 91-R6</strain>
    </source>
</reference>
<accession>A0A4D6GRS0</accession>
<sequence>MERLIIHGDADVRREGIVEVDGEEKHLFQVTRNGDWHGPDEVQLWCIAGDEDELEDYEKRNFVPHWLDVTAVDAEDVTVTKRAGDLAV</sequence>
<dbReference type="EMBL" id="VRYN01000002">
    <property type="protein sequence ID" value="TYO76600.1"/>
    <property type="molecule type" value="Genomic_DNA"/>
</dbReference>
<dbReference type="RefSeq" id="WP_012289181.1">
    <property type="nucleotide sequence ID" value="NZ_VRYN01000002.1"/>
</dbReference>
<evidence type="ECO:0000313" key="3">
    <source>
        <dbReference type="Proteomes" id="UP000296216"/>
    </source>
</evidence>
<dbReference type="EMBL" id="CP038631">
    <property type="protein sequence ID" value="QCC44353.1"/>
    <property type="molecule type" value="Genomic_DNA"/>
</dbReference>